<dbReference type="AlphaFoldDB" id="A0A9J5YHU6"/>
<proteinExistence type="predicted"/>
<accession>A0A9J5YHU6</accession>
<dbReference type="OrthoDB" id="1328074at2759"/>
<evidence type="ECO:0000256" key="1">
    <source>
        <dbReference type="SAM" id="MobiDB-lite"/>
    </source>
</evidence>
<protein>
    <submittedName>
        <fullName evidence="2">Uncharacterized protein</fullName>
    </submittedName>
</protein>
<name>A0A9J5YHU6_SOLCO</name>
<feature type="region of interest" description="Disordered" evidence="1">
    <location>
        <begin position="1"/>
        <end position="40"/>
    </location>
</feature>
<dbReference type="EMBL" id="JACXVP010000006">
    <property type="protein sequence ID" value="KAG5599857.1"/>
    <property type="molecule type" value="Genomic_DNA"/>
</dbReference>
<sequence>WKHGHLGKRKRNKKAKKNVEVEACASPSTLGDSPKGRTPRFVPLREALNEQDKKGDERSSWLVQDGDEIHQRANRRWKHGHLGVKRNKKAKTNEEAEACTSPFAEMTHSALCSNTRSLERAG</sequence>
<organism evidence="2 3">
    <name type="scientific">Solanum commersonii</name>
    <name type="common">Commerson's wild potato</name>
    <name type="synonym">Commerson's nightshade</name>
    <dbReference type="NCBI Taxonomy" id="4109"/>
    <lineage>
        <taxon>Eukaryota</taxon>
        <taxon>Viridiplantae</taxon>
        <taxon>Streptophyta</taxon>
        <taxon>Embryophyta</taxon>
        <taxon>Tracheophyta</taxon>
        <taxon>Spermatophyta</taxon>
        <taxon>Magnoliopsida</taxon>
        <taxon>eudicotyledons</taxon>
        <taxon>Gunneridae</taxon>
        <taxon>Pentapetalae</taxon>
        <taxon>asterids</taxon>
        <taxon>lamiids</taxon>
        <taxon>Solanales</taxon>
        <taxon>Solanaceae</taxon>
        <taxon>Solanoideae</taxon>
        <taxon>Solaneae</taxon>
        <taxon>Solanum</taxon>
    </lineage>
</organism>
<keyword evidence="3" id="KW-1185">Reference proteome</keyword>
<comment type="caution">
    <text evidence="2">The sequence shown here is derived from an EMBL/GenBank/DDBJ whole genome shotgun (WGS) entry which is preliminary data.</text>
</comment>
<dbReference type="Proteomes" id="UP000824120">
    <property type="component" value="Chromosome 6"/>
</dbReference>
<gene>
    <name evidence="2" type="ORF">H5410_031227</name>
</gene>
<reference evidence="2 3" key="1">
    <citation type="submission" date="2020-09" db="EMBL/GenBank/DDBJ databases">
        <title>De no assembly of potato wild relative species, Solanum commersonii.</title>
        <authorList>
            <person name="Cho K."/>
        </authorList>
    </citation>
    <scope>NUCLEOTIDE SEQUENCE [LARGE SCALE GENOMIC DNA]</scope>
    <source>
        <strain evidence="2">LZ3.2</strain>
        <tissue evidence="2">Leaf</tissue>
    </source>
</reference>
<evidence type="ECO:0000313" key="2">
    <source>
        <dbReference type="EMBL" id="KAG5599857.1"/>
    </source>
</evidence>
<feature type="non-terminal residue" evidence="2">
    <location>
        <position position="122"/>
    </location>
</feature>
<feature type="compositionally biased region" description="Basic residues" evidence="1">
    <location>
        <begin position="1"/>
        <end position="16"/>
    </location>
</feature>
<evidence type="ECO:0000313" key="3">
    <source>
        <dbReference type="Proteomes" id="UP000824120"/>
    </source>
</evidence>